<keyword evidence="4" id="KW-1185">Reference proteome</keyword>
<dbReference type="AlphaFoldDB" id="A0A3E2XQT1"/>
<dbReference type="RefSeq" id="WP_117538998.1">
    <property type="nucleotide sequence ID" value="NZ_QVFD01000002.1"/>
</dbReference>
<evidence type="ECO:0000259" key="2">
    <source>
        <dbReference type="Pfam" id="PF20234"/>
    </source>
</evidence>
<organism evidence="3 4">
    <name type="scientific">Coprococcus catus</name>
    <dbReference type="NCBI Taxonomy" id="116085"/>
    <lineage>
        <taxon>Bacteria</taxon>
        <taxon>Bacillati</taxon>
        <taxon>Bacillota</taxon>
        <taxon>Clostridia</taxon>
        <taxon>Lachnospirales</taxon>
        <taxon>Lachnospiraceae</taxon>
        <taxon>Coprococcus</taxon>
    </lineage>
</organism>
<sequence>MNKKVKIFIILAVILSMVVCFARCGNIETPNNLNSNTTKEKINIEDISWNVNEGIVDGDHYVLLNYTNNTQYTITNFKLTFTEKTGITEEEKVKFYSDIQEKFEASDKDMESIKSQPISMHAETGRVVNPSETASNINCYYYSGSFYLKDIDYYNLFEPDIATIKYIDEDKIFTVYYDYGSKKYSAESETEVAYQWSQTDFGSKIPKPDVKVVESDRDDEIIFMFNAYGLSLDQFNAYVEECKVLGYTVDPGNFEGFYSADNTEGYNVYLYYNKKDDSMNGTIRAPETKSE</sequence>
<evidence type="ECO:0000313" key="4">
    <source>
        <dbReference type="Proteomes" id="UP000261231"/>
    </source>
</evidence>
<dbReference type="InterPro" id="IPR046526">
    <property type="entry name" value="DUF6591"/>
</dbReference>
<keyword evidence="1" id="KW-0732">Signal</keyword>
<feature type="signal peptide" evidence="1">
    <location>
        <begin position="1"/>
        <end position="22"/>
    </location>
</feature>
<dbReference type="Pfam" id="PF20234">
    <property type="entry name" value="DUF6591"/>
    <property type="match status" value="1"/>
</dbReference>
<dbReference type="EMBL" id="QVFD01000002">
    <property type="protein sequence ID" value="RGC50451.1"/>
    <property type="molecule type" value="Genomic_DNA"/>
</dbReference>
<dbReference type="Proteomes" id="UP000261231">
    <property type="component" value="Unassembled WGS sequence"/>
</dbReference>
<protein>
    <recommendedName>
        <fullName evidence="2">DUF6591 domain-containing protein</fullName>
    </recommendedName>
</protein>
<dbReference type="OrthoDB" id="2084068at2"/>
<name>A0A3E2XQT1_9FIRM</name>
<gene>
    <name evidence="3" type="ORF">DW747_03510</name>
</gene>
<proteinExistence type="predicted"/>
<accession>A0A3E2XQT1</accession>
<evidence type="ECO:0000256" key="1">
    <source>
        <dbReference type="SAM" id="SignalP"/>
    </source>
</evidence>
<feature type="chain" id="PRO_5017637249" description="DUF6591 domain-containing protein" evidence="1">
    <location>
        <begin position="23"/>
        <end position="291"/>
    </location>
</feature>
<reference evidence="3 4" key="1">
    <citation type="submission" date="2018-08" db="EMBL/GenBank/DDBJ databases">
        <title>A genome reference for cultivated species of the human gut microbiota.</title>
        <authorList>
            <person name="Zou Y."/>
            <person name="Xue W."/>
            <person name="Luo G."/>
        </authorList>
    </citation>
    <scope>NUCLEOTIDE SEQUENCE [LARGE SCALE GENOMIC DNA]</scope>
    <source>
        <strain evidence="3 4">AM28-39</strain>
    </source>
</reference>
<evidence type="ECO:0000313" key="3">
    <source>
        <dbReference type="EMBL" id="RGC50451.1"/>
    </source>
</evidence>
<feature type="domain" description="DUF6591" evidence="2">
    <location>
        <begin position="193"/>
        <end position="287"/>
    </location>
</feature>
<comment type="caution">
    <text evidence="3">The sequence shown here is derived from an EMBL/GenBank/DDBJ whole genome shotgun (WGS) entry which is preliminary data.</text>
</comment>